<feature type="compositionally biased region" description="Basic and acidic residues" evidence="1">
    <location>
        <begin position="914"/>
        <end position="936"/>
    </location>
</feature>
<feature type="compositionally biased region" description="Low complexity" evidence="1">
    <location>
        <begin position="1903"/>
        <end position="1913"/>
    </location>
</feature>
<feature type="compositionally biased region" description="Basic residues" evidence="1">
    <location>
        <begin position="263"/>
        <end position="274"/>
    </location>
</feature>
<feature type="compositionally biased region" description="Basic residues" evidence="1">
    <location>
        <begin position="129"/>
        <end position="144"/>
    </location>
</feature>
<keyword evidence="2" id="KW-1185">Reference proteome</keyword>
<reference evidence="3" key="1">
    <citation type="submission" date="2017-02" db="UniProtKB">
        <authorList>
            <consortium name="WormBaseParasite"/>
        </authorList>
    </citation>
    <scope>IDENTIFICATION</scope>
</reference>
<feature type="compositionally biased region" description="Low complexity" evidence="1">
    <location>
        <begin position="1337"/>
        <end position="1350"/>
    </location>
</feature>
<feature type="compositionally biased region" description="Basic residues" evidence="1">
    <location>
        <begin position="1591"/>
        <end position="1600"/>
    </location>
</feature>
<feature type="compositionally biased region" description="Gly residues" evidence="1">
    <location>
        <begin position="1914"/>
        <end position="1931"/>
    </location>
</feature>
<feature type="compositionally biased region" description="Low complexity" evidence="1">
    <location>
        <begin position="1724"/>
        <end position="1734"/>
    </location>
</feature>
<feature type="compositionally biased region" description="Low complexity" evidence="1">
    <location>
        <begin position="193"/>
        <end position="203"/>
    </location>
</feature>
<feature type="compositionally biased region" description="Basic and acidic residues" evidence="1">
    <location>
        <begin position="1743"/>
        <end position="1762"/>
    </location>
</feature>
<feature type="compositionally biased region" description="Basic residues" evidence="1">
    <location>
        <begin position="410"/>
        <end position="422"/>
    </location>
</feature>
<feature type="compositionally biased region" description="Basic residues" evidence="1">
    <location>
        <begin position="1942"/>
        <end position="1956"/>
    </location>
</feature>
<feature type="compositionally biased region" description="Basic residues" evidence="1">
    <location>
        <begin position="1643"/>
        <end position="1663"/>
    </location>
</feature>
<feature type="compositionally biased region" description="Basic residues" evidence="1">
    <location>
        <begin position="566"/>
        <end position="587"/>
    </location>
</feature>
<accession>A0A0N4ZD68</accession>
<feature type="compositionally biased region" description="Low complexity" evidence="1">
    <location>
        <begin position="721"/>
        <end position="730"/>
    </location>
</feature>
<feature type="compositionally biased region" description="Basic residues" evidence="1">
    <location>
        <begin position="497"/>
        <end position="509"/>
    </location>
</feature>
<sequence>MVRSEPGTEHPPREAVRPREAVGDVFLARWPSQTERRFVGQGRPVPWPPIPSSSAVAARGRGGVDPASSGAGRAVGLAVRGADAASDAGAASAGSRPGRAVALRRLLPQRRGRGRGGVVGRRRPEPVRRARGRRGRRLGYHRPGGRTPGLGRRGRGGGAGADPERRRPRPRHAVARRRAVPGRSGRSSTSDRPGGAAAAHSGPGDQGPDRVRLRRRGRAAQRRLALRRRHPVSQRHGPEQPAGARRPARRVGRRSLGPDPVRARRPSPLHHPAGRRAGDGAGIAPDAERPERRHPRLRAGCGAHDRAHLHRRSGGDGHGDGVQPASPDPRPAVRGLPVDAASQWSGGDADVFGRLSHQSGAGRGAGSGHGRRRAVLDRGLHPSPHRRDLGRRDDPAAGRGAGAGAGQPRRQQRGGGRLRRQPVAHPGAGGGAGERLGARDCGRAATGDGRPRRSRPGDDHPGRKLQRPGAARGRAGAGAGARPDRRSGRPGAGQSGRQRRFPGARRRRAVAAGPATDRRPAGRCGCFVVAAPAHGPRGGDQYDQRYGAGRPDHDGRGRQRADGLDHRHRHRPARHHRPLPRRQRPGHLRSGGPATHPDRGDPPVGRAPPAGADRGHRRRTERQGRARSGRAVVDGGRAGPWTPCCATICRPSRLRLRQRASRWSSHPWRRSRPGRCRLWREPPGDHRRRSAPALWLRQDPRRPAAGGGRGDGGRGARGRRSSGPGRGAPRAGPPAGGDAAQRRRLRPQAVGSLCGRATDGGRRRRPVPAGGAGQSGGRHSGGGPAGRHGRRAGHPPDQRHAPAGADAGGRGAARGAEPEPARGAAAGVAHQGHGAAGHRREAQAPGRAHPPDAGRQVAGRARLDPAVAGGRAGGAADSGQGSGRADAGPAGHGPRRAGGLPPCAGRAERHHAGHRADRLGQDHHPVRRAVAAERRLAQYPDGRGSGRIRHGGRGPDAGESQGRHDLRCWLTRHSAPRPGRGHGRRNPRHGDGGYRRSGLPDRPPGAVDAAHQRRGRGGDAPARHGRGALPAGLVPAAGGGAAAGAAAVPALSDRGDGGQGDGAPDRRRRRRADGAGLSVRVGGGGAGRHRRHDDLHRAQGGRSVRQHGPDPAAADTLGHRSVGPDAGLGLADGAGHRRRRRRGADRAAARSGAAEAGRLGAQAAAGRTADARPARGAHGPHPVDHDRGGPAGAGGADHHRPHRLQPRPAPRHRTDGRDRARRRGPIGRYAPRRGLPAHPRLHDRVGRKQRSAGAHAGARGRLSGTRILQLHRRDAQPAGAGDHRGHGRDRRRDRAVDPASHPSDQHPGSGVREALMSVLKTCARRLRYIAKARARRAQAVSRRAASGSARQGDDRPADLRLAGGGGRAGAGAIDRQSVRGEGERGPGGGAATYPRPAARRSGAGDGAAGARADGAASAAGDHGAAVSGRSAAGAGPQRLEQSGRCAARLGPKGRISVGRGSAGAAGGAQSGRGAGRTAAGAVSRREGGARRLHPERVRGARLFRQQRPALAGRRTGDADARRLRPGRTVVSGRGRMKPDARDPAVERPRLRPAAGRGRGAGGDPRRPVLLQSEQSGAGAGRGSDRAARRGGAVHRARRRAGLAARADGGGRGGPDRLDGRRRRGFGAGGGGRRLRQPPDALSHRRGHVGRGQRTARRGGRGRRPLSPSEALSVRPAGSAAVAPEREYAGAAGRRSAGRDQPGRGGPERGQGGHRCAPGDGLEQPGRLLGPTRPVGRGRRRRGQGPDHPGHPLLRPEGRDRAWRRPRRPHRPDPRRARRRGAHRGGRGRGAGRGPGRGAGRWRAAPDGGGVGQAIAGLAALDGDLRHPARGRRAGQSVPARTAGGGDIDGRTGGGRRGAARPGVRRDGPAGSGGGDCGRALFDLAGRGGVGRGPGGGGDGGAGRSVAGPRPARAGTGGQGLAVGGRSGGGVVGLAPDPDGGRRAARPRGGRSRRGRRQGGGGEALS</sequence>
<organism evidence="2 3">
    <name type="scientific">Parastrongyloides trichosuri</name>
    <name type="common">Possum-specific nematode worm</name>
    <dbReference type="NCBI Taxonomy" id="131310"/>
    <lineage>
        <taxon>Eukaryota</taxon>
        <taxon>Metazoa</taxon>
        <taxon>Ecdysozoa</taxon>
        <taxon>Nematoda</taxon>
        <taxon>Chromadorea</taxon>
        <taxon>Rhabditida</taxon>
        <taxon>Tylenchina</taxon>
        <taxon>Panagrolaimomorpha</taxon>
        <taxon>Strongyloidoidea</taxon>
        <taxon>Strongyloididae</taxon>
        <taxon>Parastrongyloides</taxon>
    </lineage>
</organism>
<feature type="compositionally biased region" description="Basic residues" evidence="1">
    <location>
        <begin position="615"/>
        <end position="628"/>
    </location>
</feature>
<feature type="compositionally biased region" description="Basic residues" evidence="1">
    <location>
        <begin position="667"/>
        <end position="677"/>
    </location>
</feature>
<feature type="compositionally biased region" description="Low complexity" evidence="1">
    <location>
        <begin position="1123"/>
        <end position="1133"/>
    </location>
</feature>
<feature type="compositionally biased region" description="Gly residues" evidence="1">
    <location>
        <begin position="1460"/>
        <end position="1474"/>
    </location>
</feature>
<feature type="compositionally biased region" description="Gly residues" evidence="1">
    <location>
        <begin position="1885"/>
        <end position="1902"/>
    </location>
</feature>
<protein>
    <submittedName>
        <fullName evidence="3">LigA</fullName>
    </submittedName>
</protein>
<feature type="compositionally biased region" description="Basic and acidic residues" evidence="1">
    <location>
        <begin position="1483"/>
        <end position="1498"/>
    </location>
</feature>
<feature type="compositionally biased region" description="Low complexity" evidence="1">
    <location>
        <begin position="821"/>
        <end position="833"/>
    </location>
</feature>
<dbReference type="Proteomes" id="UP000038045">
    <property type="component" value="Unplaced"/>
</dbReference>
<feature type="compositionally biased region" description="Gly residues" evidence="1">
    <location>
        <begin position="770"/>
        <end position="786"/>
    </location>
</feature>
<feature type="compositionally biased region" description="Basic and acidic residues" evidence="1">
    <location>
        <begin position="449"/>
        <end position="462"/>
    </location>
</feature>
<name>A0A0N4ZD68_PARTI</name>
<feature type="compositionally biased region" description="Low complexity" evidence="1">
    <location>
        <begin position="67"/>
        <end position="106"/>
    </location>
</feature>
<feature type="compositionally biased region" description="Low complexity" evidence="1">
    <location>
        <begin position="1408"/>
        <end position="1435"/>
    </location>
</feature>
<feature type="compositionally biased region" description="Basic residues" evidence="1">
    <location>
        <begin position="1199"/>
        <end position="1211"/>
    </location>
</feature>
<feature type="region of interest" description="Disordered" evidence="1">
    <location>
        <begin position="1048"/>
        <end position="1312"/>
    </location>
</feature>
<feature type="compositionally biased region" description="Gly residues" evidence="1">
    <location>
        <begin position="1787"/>
        <end position="1798"/>
    </location>
</feature>
<feature type="compositionally biased region" description="Basic and acidic residues" evidence="1">
    <location>
        <begin position="550"/>
        <end position="565"/>
    </location>
</feature>
<feature type="compositionally biased region" description="Basic and acidic residues" evidence="1">
    <location>
        <begin position="1536"/>
        <end position="1549"/>
    </location>
</feature>
<feature type="compositionally biased region" description="Low complexity" evidence="1">
    <location>
        <begin position="1251"/>
        <end position="1264"/>
    </location>
</feature>
<feature type="region of interest" description="Disordered" evidence="1">
    <location>
        <begin position="1"/>
        <end position="21"/>
    </location>
</feature>
<feature type="region of interest" description="Disordered" evidence="1">
    <location>
        <begin position="1335"/>
        <end position="1812"/>
    </location>
</feature>
<feature type="compositionally biased region" description="Basic and acidic residues" evidence="1">
    <location>
        <begin position="374"/>
        <end position="396"/>
    </location>
</feature>
<evidence type="ECO:0000256" key="1">
    <source>
        <dbReference type="SAM" id="MobiDB-lite"/>
    </source>
</evidence>
<feature type="region of interest" description="Disordered" evidence="1">
    <location>
        <begin position="37"/>
        <end position="1031"/>
    </location>
</feature>
<evidence type="ECO:0000313" key="3">
    <source>
        <dbReference type="WBParaSite" id="PTRK_0000550400.1"/>
    </source>
</evidence>
<proteinExistence type="predicted"/>
<dbReference type="WBParaSite" id="PTRK_0000550400.1">
    <property type="protein sequence ID" value="PTRK_0000550400.1"/>
    <property type="gene ID" value="PTRK_0000550400"/>
</dbReference>
<feature type="compositionally biased region" description="Gly residues" evidence="1">
    <location>
        <begin position="705"/>
        <end position="715"/>
    </location>
</feature>
<feature type="compositionally biased region" description="Basic residues" evidence="1">
    <location>
        <begin position="212"/>
        <end position="233"/>
    </location>
</feature>
<feature type="compositionally biased region" description="Low complexity" evidence="1">
    <location>
        <begin position="874"/>
        <end position="889"/>
    </location>
</feature>
<evidence type="ECO:0000313" key="2">
    <source>
        <dbReference type="Proteomes" id="UP000038045"/>
    </source>
</evidence>
<feature type="compositionally biased region" description="Basic residues" evidence="1">
    <location>
        <begin position="166"/>
        <end position="180"/>
    </location>
</feature>
<feature type="compositionally biased region" description="Low complexity" evidence="1">
    <location>
        <begin position="1149"/>
        <end position="1168"/>
    </location>
</feature>
<feature type="compositionally biased region" description="Gly residues" evidence="1">
    <location>
        <begin position="1842"/>
        <end position="1856"/>
    </location>
</feature>
<feature type="compositionally biased region" description="Basic residues" evidence="1">
    <location>
        <begin position="1775"/>
        <end position="1786"/>
    </location>
</feature>
<feature type="region of interest" description="Disordered" evidence="1">
    <location>
        <begin position="1825"/>
        <end position="1965"/>
    </location>
</feature>